<dbReference type="RefSeq" id="WP_070197000.1">
    <property type="nucleotide sequence ID" value="NZ_LJGU01000127.1"/>
</dbReference>
<dbReference type="EMBL" id="LJGU01000127">
    <property type="protein sequence ID" value="OEV02628.1"/>
    <property type="molecule type" value="Genomic_DNA"/>
</dbReference>
<evidence type="ECO:0000313" key="3">
    <source>
        <dbReference type="Proteomes" id="UP000176101"/>
    </source>
</evidence>
<dbReference type="AlphaFoldDB" id="A0A1E7KFD3"/>
<dbReference type="PATRIC" id="fig|1075402.3.peg.1698"/>
<dbReference type="Proteomes" id="UP000176101">
    <property type="component" value="Unassembled WGS sequence"/>
</dbReference>
<dbReference type="STRING" id="1075402.AN216_14015"/>
<organism evidence="2 3">
    <name type="scientific">Streptomyces oceani</name>
    <dbReference type="NCBI Taxonomy" id="1075402"/>
    <lineage>
        <taxon>Bacteria</taxon>
        <taxon>Bacillati</taxon>
        <taxon>Actinomycetota</taxon>
        <taxon>Actinomycetes</taxon>
        <taxon>Kitasatosporales</taxon>
        <taxon>Streptomycetaceae</taxon>
        <taxon>Streptomyces</taxon>
    </lineage>
</organism>
<dbReference type="OrthoDB" id="5125216at2"/>
<accession>A0A1E7KFD3</accession>
<feature type="compositionally biased region" description="Basic and acidic residues" evidence="1">
    <location>
        <begin position="77"/>
        <end position="100"/>
    </location>
</feature>
<evidence type="ECO:0000313" key="2">
    <source>
        <dbReference type="EMBL" id="OEV02628.1"/>
    </source>
</evidence>
<gene>
    <name evidence="2" type="ORF">AN216_14015</name>
</gene>
<evidence type="ECO:0008006" key="4">
    <source>
        <dbReference type="Google" id="ProtNLM"/>
    </source>
</evidence>
<reference evidence="2 3" key="1">
    <citation type="journal article" date="2016" name="Front. Microbiol.">
        <title>Comparative Genomics Analysis of Streptomyces Species Reveals Their Adaptation to the Marine Environment and Their Diversity at the Genomic Level.</title>
        <authorList>
            <person name="Tian X."/>
            <person name="Zhang Z."/>
            <person name="Yang T."/>
            <person name="Chen M."/>
            <person name="Li J."/>
            <person name="Chen F."/>
            <person name="Yang J."/>
            <person name="Li W."/>
            <person name="Zhang B."/>
            <person name="Zhang Z."/>
            <person name="Wu J."/>
            <person name="Zhang C."/>
            <person name="Long L."/>
            <person name="Xiao J."/>
        </authorList>
    </citation>
    <scope>NUCLEOTIDE SEQUENCE [LARGE SCALE GENOMIC DNA]</scope>
    <source>
        <strain evidence="2 3">SCSIO 02100</strain>
    </source>
</reference>
<feature type="region of interest" description="Disordered" evidence="1">
    <location>
        <begin position="77"/>
        <end position="108"/>
    </location>
</feature>
<keyword evidence="3" id="KW-1185">Reference proteome</keyword>
<proteinExistence type="predicted"/>
<protein>
    <recommendedName>
        <fullName evidence="4">YtxH domain-containing protein</fullName>
    </recommendedName>
</protein>
<evidence type="ECO:0000256" key="1">
    <source>
        <dbReference type="SAM" id="MobiDB-lite"/>
    </source>
</evidence>
<comment type="caution">
    <text evidence="2">The sequence shown here is derived from an EMBL/GenBank/DDBJ whole genome shotgun (WGS) entry which is preliminary data.</text>
</comment>
<name>A0A1E7KFD3_9ACTN</name>
<sequence>MHRLTFIAGLAIGYVLGTRSGRERYEQLRSSAQQMARNPAVRNVAESAAHNGMGMATKAFDQVNERVGHRLPESVSERVQAMREHRMHADDQWATERENGWRGSSTTR</sequence>